<accession>A0AAV5SS35</accession>
<proteinExistence type="predicted"/>
<evidence type="ECO:0000256" key="1">
    <source>
        <dbReference type="SAM" id="Phobius"/>
    </source>
</evidence>
<dbReference type="Proteomes" id="UP001432027">
    <property type="component" value="Unassembled WGS sequence"/>
</dbReference>
<keyword evidence="1" id="KW-0812">Transmembrane</keyword>
<dbReference type="Pfam" id="PF05608">
    <property type="entry name" value="RTE1"/>
    <property type="match status" value="2"/>
</dbReference>
<keyword evidence="1" id="KW-1133">Transmembrane helix</keyword>
<protein>
    <recommendedName>
        <fullName evidence="4">Transmembrane protein 222</fullName>
    </recommendedName>
</protein>
<reference evidence="2" key="1">
    <citation type="submission" date="2023-10" db="EMBL/GenBank/DDBJ databases">
        <title>Genome assembly of Pristionchus species.</title>
        <authorList>
            <person name="Yoshida K."/>
            <person name="Sommer R.J."/>
        </authorList>
    </citation>
    <scope>NUCLEOTIDE SEQUENCE</scope>
    <source>
        <strain evidence="2">RS0144</strain>
    </source>
</reference>
<organism evidence="2 3">
    <name type="scientific">Pristionchus entomophagus</name>
    <dbReference type="NCBI Taxonomy" id="358040"/>
    <lineage>
        <taxon>Eukaryota</taxon>
        <taxon>Metazoa</taxon>
        <taxon>Ecdysozoa</taxon>
        <taxon>Nematoda</taxon>
        <taxon>Chromadorea</taxon>
        <taxon>Rhabditida</taxon>
        <taxon>Rhabditina</taxon>
        <taxon>Diplogasteromorpha</taxon>
        <taxon>Diplogasteroidea</taxon>
        <taxon>Neodiplogasteridae</taxon>
        <taxon>Pristionchus</taxon>
    </lineage>
</organism>
<dbReference type="AlphaFoldDB" id="A0AAV5SS35"/>
<gene>
    <name evidence="2" type="ORF">PENTCL1PPCAC_7437</name>
</gene>
<evidence type="ECO:0000313" key="3">
    <source>
        <dbReference type="Proteomes" id="UP001432027"/>
    </source>
</evidence>
<dbReference type="InterPro" id="IPR008496">
    <property type="entry name" value="TMEM222/RTE1"/>
</dbReference>
<dbReference type="PANTHER" id="PTHR20921:SF0">
    <property type="entry name" value="TRANSMEMBRANE PROTEIN 222"/>
    <property type="match status" value="1"/>
</dbReference>
<comment type="caution">
    <text evidence="2">The sequence shown here is derived from an EMBL/GenBank/DDBJ whole genome shotgun (WGS) entry which is preliminary data.</text>
</comment>
<keyword evidence="3" id="KW-1185">Reference proteome</keyword>
<evidence type="ECO:0008006" key="4">
    <source>
        <dbReference type="Google" id="ProtNLM"/>
    </source>
</evidence>
<dbReference type="PANTHER" id="PTHR20921">
    <property type="entry name" value="TRANSMEMBRANE PROTEIN 222"/>
    <property type="match status" value="1"/>
</dbReference>
<evidence type="ECO:0000313" key="2">
    <source>
        <dbReference type="EMBL" id="GMS85262.1"/>
    </source>
</evidence>
<dbReference type="EMBL" id="BTSX01000002">
    <property type="protein sequence ID" value="GMS85262.1"/>
    <property type="molecule type" value="Genomic_DNA"/>
</dbReference>
<sequence length="211" mass="24237">LMPNYCSSRLRRLCASFTCFRIRNLLVLLPRDVNLESSSLSMPRSPLEVDHDEHRYPFCIVWTPIPCITWFLPFVGHIGIATSRGIIRDFAGSYYVSEDEMGFGWPTRIWQLDERMVSGGAETYDSAVRFASDEYKNHVHNIICDNCHSHVALALNEMKYAGRDNWNMVILAAGMLFKGRSLGFVGFIKQWLPFLILCFILIAIFVVPFFV</sequence>
<keyword evidence="1" id="KW-0472">Membrane</keyword>
<feature type="non-terminal residue" evidence="2">
    <location>
        <position position="1"/>
    </location>
</feature>
<feature type="transmembrane region" description="Helical" evidence="1">
    <location>
        <begin position="191"/>
        <end position="210"/>
    </location>
</feature>
<feature type="transmembrane region" description="Helical" evidence="1">
    <location>
        <begin position="166"/>
        <end position="185"/>
    </location>
</feature>
<name>A0AAV5SS35_9BILA</name>